<dbReference type="Pfam" id="PF08275">
    <property type="entry name" value="DNAG_N"/>
    <property type="match status" value="1"/>
</dbReference>
<keyword evidence="6" id="KW-1185">Reference proteome</keyword>
<dbReference type="InterPro" id="IPR036390">
    <property type="entry name" value="WH_DNA-bd_sf"/>
</dbReference>
<comment type="caution">
    <text evidence="5">The sequence shown here is derived from an EMBL/GenBank/DDBJ whole genome shotgun (WGS) entry which is preliminary data.</text>
</comment>
<protein>
    <recommendedName>
        <fullName evidence="4">Zinc finger CHC2-type domain-containing protein</fullName>
    </recommendedName>
</protein>
<dbReference type="Pfam" id="PF01807">
    <property type="entry name" value="Zn_ribbon_DnaG"/>
    <property type="match status" value="1"/>
</dbReference>
<dbReference type="Pfam" id="PF17295">
    <property type="entry name" value="DUF5348"/>
    <property type="match status" value="1"/>
</dbReference>
<dbReference type="Gene3D" id="3.90.580.10">
    <property type="entry name" value="Zinc finger, CHC2-type domain"/>
    <property type="match status" value="1"/>
</dbReference>
<keyword evidence="2" id="KW-0863">Zinc-finger</keyword>
<dbReference type="GO" id="GO:0003899">
    <property type="term" value="F:DNA-directed RNA polymerase activity"/>
    <property type="evidence" value="ECO:0007669"/>
    <property type="project" value="InterPro"/>
</dbReference>
<dbReference type="SUPFAM" id="SSF57783">
    <property type="entry name" value="Zinc beta-ribbon"/>
    <property type="match status" value="1"/>
</dbReference>
<evidence type="ECO:0000313" key="6">
    <source>
        <dbReference type="Proteomes" id="UP000268829"/>
    </source>
</evidence>
<proteinExistence type="predicted"/>
<sequence length="703" mass="79699">MNLDMNTNKLYQLYVYLVNHSFVRISDVADVFAVHRATVWRNIRKLEIANLIQTQRTCEGVKIEKVGEWRQDATQVKVVPRKARDSNVASKTVLKEKIRIQEVGGRGNARTEQVVPNVAMEMESNVAFVPSCNCVDKAGNVASQEPAAANVSYIKNHIVPQLVTRARVNPATLVNQQSGATALKPIDCEKGEITAVSLASALILPSKVSTDRVRAAATWIREWIDLPVYFRHLGITVQRENRSGEHPCLCPLHGDTEPSMYANSEKGIWYCHACSISGDAAEMVRHMYGMRFGDAVRKVLKDVRQLLFKGETRVLLAIPGEAYRAWIDLGKYKRPRNQSSRKQKTTTVSNKLLKMQRWELAHKYAADLCLSQDAKNYLRERGLDANTIRTYGIGWDQKTNSIVFSNRDAVTGDVLGFTYRSIAPTSKKRYRNTPDDSLFQKGAVLFGLYEVLKEAKRSKTLYLVEGGFDAILMRQELRVPAAAMQASHLSIEQACLIERVVGKDVKIYVVRDNDEAGGKGVELTKKTLQSKGFDYEVLRPKNVFKDIAEQLQTEKQERMRKMGKINTMKDLLGKLPLSVTVQKVNQILENIEPSVLSADERLEYHLLNRVTEHLEAALYDLSYLNKKVTAQGRLYKNSSGRYAINEDHYFTCGETIEILVNEEEDGGYWVRTRIEHNGEDYYAVDRPKIRLRGTMARVRYLQG</sequence>
<dbReference type="Gene3D" id="2.40.10.390">
    <property type="match status" value="1"/>
</dbReference>
<dbReference type="PANTHER" id="PTHR30313">
    <property type="entry name" value="DNA PRIMASE"/>
    <property type="match status" value="1"/>
</dbReference>
<dbReference type="InterPro" id="IPR035255">
    <property type="entry name" value="DUF5348"/>
</dbReference>
<reference evidence="5 6" key="1">
    <citation type="submission" date="2018-10" db="EMBL/GenBank/DDBJ databases">
        <title>Phylogenomics of Brevibacillus.</title>
        <authorList>
            <person name="Dunlap C."/>
        </authorList>
    </citation>
    <scope>NUCLEOTIDE SEQUENCE [LARGE SCALE GENOMIC DNA]</scope>
    <source>
        <strain evidence="5 6">DSM 100115</strain>
    </source>
</reference>
<keyword evidence="3" id="KW-0862">Zinc</keyword>
<evidence type="ECO:0000259" key="4">
    <source>
        <dbReference type="SMART" id="SM00400"/>
    </source>
</evidence>
<dbReference type="PANTHER" id="PTHR30313:SF2">
    <property type="entry name" value="DNA PRIMASE"/>
    <property type="match status" value="1"/>
</dbReference>
<dbReference type="AlphaFoldDB" id="A0A3M8AZF5"/>
<dbReference type="GO" id="GO:0003677">
    <property type="term" value="F:DNA binding"/>
    <property type="evidence" value="ECO:0007669"/>
    <property type="project" value="InterPro"/>
</dbReference>
<dbReference type="InterPro" id="IPR013264">
    <property type="entry name" value="DNAG_N"/>
</dbReference>
<dbReference type="InterPro" id="IPR036977">
    <property type="entry name" value="DNA_primase_Znf_CHC2"/>
</dbReference>
<dbReference type="RefSeq" id="WP_122905002.1">
    <property type="nucleotide sequence ID" value="NZ_RHHS01000028.1"/>
</dbReference>
<evidence type="ECO:0000256" key="1">
    <source>
        <dbReference type="ARBA" id="ARBA00022723"/>
    </source>
</evidence>
<dbReference type="EMBL" id="RHHS01000028">
    <property type="protein sequence ID" value="RNB56538.1"/>
    <property type="molecule type" value="Genomic_DNA"/>
</dbReference>
<dbReference type="SUPFAM" id="SSF56731">
    <property type="entry name" value="DNA primase core"/>
    <property type="match status" value="1"/>
</dbReference>
<dbReference type="CDD" id="cd00188">
    <property type="entry name" value="TOPRIM"/>
    <property type="match status" value="1"/>
</dbReference>
<dbReference type="OrthoDB" id="1684344at2"/>
<evidence type="ECO:0000256" key="2">
    <source>
        <dbReference type="ARBA" id="ARBA00022771"/>
    </source>
</evidence>
<keyword evidence="1" id="KW-0479">Metal-binding</keyword>
<dbReference type="Gene3D" id="3.40.1360.10">
    <property type="match status" value="1"/>
</dbReference>
<evidence type="ECO:0000256" key="3">
    <source>
        <dbReference type="ARBA" id="ARBA00022833"/>
    </source>
</evidence>
<dbReference type="Proteomes" id="UP000268829">
    <property type="component" value="Unassembled WGS sequence"/>
</dbReference>
<dbReference type="InterPro" id="IPR050219">
    <property type="entry name" value="DnaG_primase"/>
</dbReference>
<accession>A0A3M8AZF5</accession>
<name>A0A3M8AZF5_9BACL</name>
<dbReference type="Pfam" id="PF13155">
    <property type="entry name" value="Toprim_2"/>
    <property type="match status" value="1"/>
</dbReference>
<dbReference type="GO" id="GO:0006269">
    <property type="term" value="P:DNA replication, synthesis of primer"/>
    <property type="evidence" value="ECO:0007669"/>
    <property type="project" value="TreeGrafter"/>
</dbReference>
<dbReference type="SMART" id="SM00400">
    <property type="entry name" value="ZnF_CHCC"/>
    <property type="match status" value="1"/>
</dbReference>
<dbReference type="GO" id="GO:0008270">
    <property type="term" value="F:zinc ion binding"/>
    <property type="evidence" value="ECO:0007669"/>
    <property type="project" value="UniProtKB-KW"/>
</dbReference>
<dbReference type="SUPFAM" id="SSF46785">
    <property type="entry name" value="Winged helix' DNA-binding domain"/>
    <property type="match status" value="1"/>
</dbReference>
<evidence type="ECO:0000313" key="5">
    <source>
        <dbReference type="EMBL" id="RNB56538.1"/>
    </source>
</evidence>
<dbReference type="GO" id="GO:0005737">
    <property type="term" value="C:cytoplasm"/>
    <property type="evidence" value="ECO:0007669"/>
    <property type="project" value="TreeGrafter"/>
</dbReference>
<gene>
    <name evidence="5" type="ORF">EDM57_12080</name>
</gene>
<feature type="domain" description="Zinc finger CHC2-type" evidence="4">
    <location>
        <begin position="246"/>
        <end position="300"/>
    </location>
</feature>
<organism evidence="5 6">
    <name type="scientific">Brevibacillus gelatini</name>
    <dbReference type="NCBI Taxonomy" id="1655277"/>
    <lineage>
        <taxon>Bacteria</taxon>
        <taxon>Bacillati</taxon>
        <taxon>Bacillota</taxon>
        <taxon>Bacilli</taxon>
        <taxon>Bacillales</taxon>
        <taxon>Paenibacillaceae</taxon>
        <taxon>Brevibacillus</taxon>
    </lineage>
</organism>
<dbReference type="InterPro" id="IPR002694">
    <property type="entry name" value="Znf_CHC2"/>
</dbReference>